<evidence type="ECO:0000313" key="3">
    <source>
        <dbReference type="Proteomes" id="UP000070133"/>
    </source>
</evidence>
<feature type="region of interest" description="Disordered" evidence="1">
    <location>
        <begin position="427"/>
        <end position="452"/>
    </location>
</feature>
<comment type="caution">
    <text evidence="2">The sequence shown here is derived from an EMBL/GenBank/DDBJ whole genome shotgun (WGS) entry which is preliminary data.</text>
</comment>
<sequence>MGPDLSYLLEVLNIAAGDTEDQLDERLATEAKELGVSTRSESLHSHTSRSTAITSTSLSFRDYDVLISKAMPQARHSICFSPPSTPSHSTFSLSLSSPPSPSSSPKKHFRRIRGLSMLRLHRSESIQSLADSCPHCPQHFHTSPRAVHQLPCGHRLCAQALRNTVMAATESPKAAVPSCCGRPIPGTLVEHAMTQEEQNALLEKLEQWDEAISLAPSMSSSTRESRRDSHLQRRPRVLTSRSRTLSEESRLDQLSSEARYELEKVMEREDYTLLRTGQAEQRDRFLAWADKQRSEAQARHEQLRDAMKTQHEVAVEDMQEGHASAVAEAEDKQVKAESDMREYHIKERQDTATALKHMEAFCAGTYSNGEPHNRTITEQDRTELDKARRAWSQMDAKHESAINVLRGEQGRRLRLRAQRQERELQELKRQQRREELEQERSFTSESTGLHDSNTEKRLKIRWRWELQMTILAKKIEAETGENLSTRLPTADWKTRPDSSATTHTLSMPDKTHGLHTTTTITMHANGNGASHLSEFKIGC</sequence>
<feature type="compositionally biased region" description="Basic and acidic residues" evidence="1">
    <location>
        <begin position="427"/>
        <end position="442"/>
    </location>
</feature>
<keyword evidence="3" id="KW-1185">Reference proteome</keyword>
<gene>
    <name evidence="2" type="ORF">AC578_3019</name>
</gene>
<dbReference type="EMBL" id="LFZN01000175">
    <property type="protein sequence ID" value="KXS96418.1"/>
    <property type="molecule type" value="Genomic_DNA"/>
</dbReference>
<dbReference type="Proteomes" id="UP000070133">
    <property type="component" value="Unassembled WGS sequence"/>
</dbReference>
<name>A0A139H214_9PEZI</name>
<feature type="region of interest" description="Disordered" evidence="1">
    <location>
        <begin position="214"/>
        <end position="252"/>
    </location>
</feature>
<accession>A0A139H214</accession>
<feature type="region of interest" description="Disordered" evidence="1">
    <location>
        <begin position="488"/>
        <end position="511"/>
    </location>
</feature>
<evidence type="ECO:0000313" key="2">
    <source>
        <dbReference type="EMBL" id="KXS96418.1"/>
    </source>
</evidence>
<dbReference type="AlphaFoldDB" id="A0A139H214"/>
<protein>
    <recommendedName>
        <fullName evidence="4">RING-type domain-containing protein</fullName>
    </recommendedName>
</protein>
<evidence type="ECO:0008006" key="4">
    <source>
        <dbReference type="Google" id="ProtNLM"/>
    </source>
</evidence>
<reference evidence="2 3" key="1">
    <citation type="submission" date="2015-07" db="EMBL/GenBank/DDBJ databases">
        <title>Comparative genomics of the Sigatoka disease complex on banana suggests a link between parallel evolutionary changes in Pseudocercospora fijiensis and Pseudocercospora eumusae and increased virulence on the banana host.</title>
        <authorList>
            <person name="Chang T.-C."/>
            <person name="Salvucci A."/>
            <person name="Crous P.W."/>
            <person name="Stergiopoulos I."/>
        </authorList>
    </citation>
    <scope>NUCLEOTIDE SEQUENCE [LARGE SCALE GENOMIC DNA]</scope>
    <source>
        <strain evidence="2 3">CBS 114824</strain>
    </source>
</reference>
<organism evidence="2 3">
    <name type="scientific">Pseudocercospora eumusae</name>
    <dbReference type="NCBI Taxonomy" id="321146"/>
    <lineage>
        <taxon>Eukaryota</taxon>
        <taxon>Fungi</taxon>
        <taxon>Dikarya</taxon>
        <taxon>Ascomycota</taxon>
        <taxon>Pezizomycotina</taxon>
        <taxon>Dothideomycetes</taxon>
        <taxon>Dothideomycetidae</taxon>
        <taxon>Mycosphaerellales</taxon>
        <taxon>Mycosphaerellaceae</taxon>
        <taxon>Pseudocercospora</taxon>
    </lineage>
</organism>
<dbReference type="OrthoDB" id="9977870at2759"/>
<dbReference type="STRING" id="321146.A0A139H214"/>
<evidence type="ECO:0000256" key="1">
    <source>
        <dbReference type="SAM" id="MobiDB-lite"/>
    </source>
</evidence>
<proteinExistence type="predicted"/>